<dbReference type="InterPro" id="IPR011049">
    <property type="entry name" value="Serralysin-like_metalloprot_C"/>
</dbReference>
<comment type="subcellular location">
    <subcellularLocation>
        <location evidence="1">Secreted</location>
    </subcellularLocation>
</comment>
<evidence type="ECO:0000256" key="3">
    <source>
        <dbReference type="ARBA" id="ARBA00022837"/>
    </source>
</evidence>
<dbReference type="InterPro" id="IPR010566">
    <property type="entry name" value="Haemolys_ca-bd"/>
</dbReference>
<sequence length="333" mass="35381">MAQADWRAEVLTLPNDTLSGEGGNDTYLFGKGDGQDFIYSDYDTSTNKLNVIQFKDGVAPSEVVVTRSGSDLILSIAGTTDKITANMAFYWDDTANPYNPIQQIKFSDGTTWDLATIKAKALIGDDSSQTLVGYTEADTINALGGNDNVYGQGGDDVLDGGAGNDTLYGGEGSDTLRGGDDNDSLYGGNGNDVLEGGTGNDYLSGEGGSDTYVFNAGWGQDTIYNYDTSSGRSDVIAFGTGIATDQLWFRRVNGDLEVSLIGSTDKTTLSNWYAGSVYHVDQFTTADGKRLSDTQIDSLVQAMAAFSPPVSGQTTLPQNYRDALEGVIAANWK</sequence>
<organism evidence="6">
    <name type="scientific">Ralstonia solanacearum</name>
    <name type="common">Pseudomonas solanacearum</name>
    <dbReference type="NCBI Taxonomy" id="305"/>
    <lineage>
        <taxon>Bacteria</taxon>
        <taxon>Pseudomonadati</taxon>
        <taxon>Pseudomonadota</taxon>
        <taxon>Betaproteobacteria</taxon>
        <taxon>Burkholderiales</taxon>
        <taxon>Burkholderiaceae</taxon>
        <taxon>Ralstonia</taxon>
        <taxon>Ralstonia solanacearum species complex</taxon>
    </lineage>
</organism>
<evidence type="ECO:0000313" key="6">
    <source>
        <dbReference type="EMBL" id="AYB57311.1"/>
    </source>
</evidence>
<accession>A0A809EA75</accession>
<dbReference type="GO" id="GO:0005576">
    <property type="term" value="C:extracellular region"/>
    <property type="evidence" value="ECO:0007669"/>
    <property type="project" value="UniProtKB-SubCell"/>
</dbReference>
<dbReference type="InterPro" id="IPR018511">
    <property type="entry name" value="Hemolysin-typ_Ca-bd_CS"/>
</dbReference>
<dbReference type="Gene3D" id="2.150.10.10">
    <property type="entry name" value="Serralysin-like metalloprotease, C-terminal"/>
    <property type="match status" value="2"/>
</dbReference>
<dbReference type="InterPro" id="IPR001343">
    <property type="entry name" value="Hemolysn_Ca-bd"/>
</dbReference>
<protein>
    <recommendedName>
        <fullName evidence="5">Haemolysin-type calcium binding-related domain-containing protein</fullName>
    </recommendedName>
</protein>
<dbReference type="SUPFAM" id="SSF51120">
    <property type="entry name" value="beta-Roll"/>
    <property type="match status" value="2"/>
</dbReference>
<gene>
    <name evidence="6" type="ORF">C2L97_15485</name>
</gene>
<dbReference type="AlphaFoldDB" id="A0A809EA75"/>
<dbReference type="PANTHER" id="PTHR38340">
    <property type="entry name" value="S-LAYER PROTEIN"/>
    <property type="match status" value="1"/>
</dbReference>
<evidence type="ECO:0000256" key="4">
    <source>
        <dbReference type="SAM" id="MobiDB-lite"/>
    </source>
</evidence>
<name>A0A809EA75_RALSL</name>
<dbReference type="Pfam" id="PF00353">
    <property type="entry name" value="HemolysinCabind"/>
    <property type="match status" value="3"/>
</dbReference>
<proteinExistence type="predicted"/>
<keyword evidence="3" id="KW-0106">Calcium</keyword>
<dbReference type="GO" id="GO:0005509">
    <property type="term" value="F:calcium ion binding"/>
    <property type="evidence" value="ECO:0007669"/>
    <property type="project" value="InterPro"/>
</dbReference>
<feature type="domain" description="Haemolysin-type calcium binding-related" evidence="5">
    <location>
        <begin position="71"/>
        <end position="116"/>
    </location>
</feature>
<dbReference type="PANTHER" id="PTHR38340:SF1">
    <property type="entry name" value="S-LAYER PROTEIN"/>
    <property type="match status" value="1"/>
</dbReference>
<dbReference type="EMBL" id="CP026092">
    <property type="protein sequence ID" value="AYB57311.1"/>
    <property type="molecule type" value="Genomic_DNA"/>
</dbReference>
<feature type="region of interest" description="Disordered" evidence="4">
    <location>
        <begin position="161"/>
        <end position="201"/>
    </location>
</feature>
<dbReference type="Pfam" id="PF06594">
    <property type="entry name" value="HCBP_related"/>
    <property type="match status" value="2"/>
</dbReference>
<dbReference type="InterPro" id="IPR050557">
    <property type="entry name" value="RTX_toxin/Mannuronan_C5-epim"/>
</dbReference>
<reference evidence="6" key="1">
    <citation type="submission" date="2018-01" db="EMBL/GenBank/DDBJ databases">
        <title>Complete Genome Sequence of three strains from Ralstonia solanacearum ecotype Moko sequevar IIA-53 from Brazil.</title>
        <authorList>
            <person name="Silva J.R."/>
            <person name="Albuquerque G.M.R."/>
            <person name="Pais A.K.L."/>
            <person name="Silva A.M.F."/>
            <person name="Boiteux M.E.N.F."/>
            <person name="Souza E.B."/>
            <person name="Mariano R.L.R."/>
        </authorList>
    </citation>
    <scope>NUCLEOTIDE SEQUENCE [LARGE SCALE GENOMIC DNA]</scope>
    <source>
        <strain evidence="6">SFC</strain>
    </source>
</reference>
<keyword evidence="2" id="KW-0964">Secreted</keyword>
<dbReference type="PROSITE" id="PS00330">
    <property type="entry name" value="HEMOLYSIN_CALCIUM"/>
    <property type="match status" value="2"/>
</dbReference>
<evidence type="ECO:0000259" key="5">
    <source>
        <dbReference type="Pfam" id="PF06594"/>
    </source>
</evidence>
<evidence type="ECO:0000256" key="1">
    <source>
        <dbReference type="ARBA" id="ARBA00004613"/>
    </source>
</evidence>
<evidence type="ECO:0000256" key="2">
    <source>
        <dbReference type="ARBA" id="ARBA00022525"/>
    </source>
</evidence>
<dbReference type="PRINTS" id="PR00313">
    <property type="entry name" value="CABNDNGRPT"/>
</dbReference>
<feature type="domain" description="Haemolysin-type calcium binding-related" evidence="5">
    <location>
        <begin position="255"/>
        <end position="294"/>
    </location>
</feature>